<keyword evidence="4" id="KW-1185">Reference proteome</keyword>
<reference evidence="3 4" key="1">
    <citation type="submission" date="2020-05" db="EMBL/GenBank/DDBJ databases">
        <title>FDA dAtabase for Regulatory Grade micrObial Sequences (FDA-ARGOS): Supporting development and validation of Infectious Disease Dx tests.</title>
        <authorList>
            <person name="Sproer C."/>
            <person name="Gronow S."/>
            <person name="Severitt S."/>
            <person name="Schroder I."/>
            <person name="Tallon L."/>
            <person name="Sadzewicz L."/>
            <person name="Zhao X."/>
            <person name="Vavikolanu K."/>
            <person name="Mehta A."/>
            <person name="Aluvathingal J."/>
            <person name="Nadendla S."/>
            <person name="Myers T."/>
            <person name="Yan Y."/>
            <person name="Sichtig H."/>
        </authorList>
    </citation>
    <scope>NUCLEOTIDE SEQUENCE [LARGE SCALE GENOMIC DNA]</scope>
    <source>
        <strain evidence="3 4">FDAARGOS_790</strain>
    </source>
</reference>
<keyword evidence="1" id="KW-0560">Oxidoreductase</keyword>
<evidence type="ECO:0000259" key="2">
    <source>
        <dbReference type="PROSITE" id="PS51085"/>
    </source>
</evidence>
<dbReference type="PROSITE" id="PS51085">
    <property type="entry name" value="2FE2S_FER_2"/>
    <property type="match status" value="1"/>
</dbReference>
<evidence type="ECO:0000313" key="3">
    <source>
        <dbReference type="EMBL" id="QKH35077.1"/>
    </source>
</evidence>
<gene>
    <name evidence="3" type="ORF">FOC84_09030</name>
</gene>
<evidence type="ECO:0000256" key="1">
    <source>
        <dbReference type="ARBA" id="ARBA00023002"/>
    </source>
</evidence>
<evidence type="ECO:0000313" key="4">
    <source>
        <dbReference type="Proteomes" id="UP000500970"/>
    </source>
</evidence>
<dbReference type="AlphaFoldDB" id="A0A7D4HPX5"/>
<dbReference type="InterPro" id="IPR042204">
    <property type="entry name" value="2Fe-2S-bd_N"/>
</dbReference>
<dbReference type="RefSeq" id="WP_173144123.1">
    <property type="nucleotide sequence ID" value="NZ_CP053985.1"/>
</dbReference>
<proteinExistence type="predicted"/>
<protein>
    <submittedName>
        <fullName evidence="3">(2Fe-2S)-binding protein</fullName>
    </submittedName>
</protein>
<sequence>MPDATRLQDRVARPARIRIYINDRETSAYPGETVATALLAAGVSVFRRSHGHAAHAPVCNMGVCFECLVTIDGCQSVRSCMTLVKEDMCIEVPSNVE</sequence>
<dbReference type="EMBL" id="CP053985">
    <property type="protein sequence ID" value="QKH35077.1"/>
    <property type="molecule type" value="Genomic_DNA"/>
</dbReference>
<dbReference type="InterPro" id="IPR001041">
    <property type="entry name" value="2Fe-2S_ferredoxin-type"/>
</dbReference>
<accession>A0A7D4HPX5</accession>
<dbReference type="KEGG" id="apes:FOC84_09030"/>
<organism evidence="3 4">
    <name type="scientific">Achromobacter pestifer</name>
    <dbReference type="NCBI Taxonomy" id="1353889"/>
    <lineage>
        <taxon>Bacteria</taxon>
        <taxon>Pseudomonadati</taxon>
        <taxon>Pseudomonadota</taxon>
        <taxon>Betaproteobacteria</taxon>
        <taxon>Burkholderiales</taxon>
        <taxon>Alcaligenaceae</taxon>
        <taxon>Achromobacter</taxon>
    </lineage>
</organism>
<dbReference type="Gene3D" id="3.10.20.440">
    <property type="entry name" value="2Fe-2S iron-sulphur cluster binding domain, sarcosine oxidase, alpha subunit, N-terminal domain"/>
    <property type="match status" value="1"/>
</dbReference>
<dbReference type="GO" id="GO:0051536">
    <property type="term" value="F:iron-sulfur cluster binding"/>
    <property type="evidence" value="ECO:0007669"/>
    <property type="project" value="InterPro"/>
</dbReference>
<name>A0A7D4HPX5_9BURK</name>
<dbReference type="SUPFAM" id="SSF54292">
    <property type="entry name" value="2Fe-2S ferredoxin-like"/>
    <property type="match status" value="1"/>
</dbReference>
<dbReference type="Pfam" id="PF13510">
    <property type="entry name" value="Fer2_4"/>
    <property type="match status" value="1"/>
</dbReference>
<dbReference type="GO" id="GO:0016491">
    <property type="term" value="F:oxidoreductase activity"/>
    <property type="evidence" value="ECO:0007669"/>
    <property type="project" value="UniProtKB-KW"/>
</dbReference>
<dbReference type="InterPro" id="IPR036010">
    <property type="entry name" value="2Fe-2S_ferredoxin-like_sf"/>
</dbReference>
<feature type="domain" description="2Fe-2S ferredoxin-type" evidence="2">
    <location>
        <begin position="15"/>
        <end position="96"/>
    </location>
</feature>
<dbReference type="Proteomes" id="UP000500970">
    <property type="component" value="Chromosome"/>
</dbReference>